<dbReference type="Pfam" id="PF00171">
    <property type="entry name" value="Aldedh"/>
    <property type="match status" value="1"/>
</dbReference>
<dbReference type="OrthoDB" id="9812625at2"/>
<protein>
    <submittedName>
        <fullName evidence="4">NAD-dependent succinate-semialdehyde dehydrogenase</fullName>
    </submittedName>
</protein>
<dbReference type="CDD" id="cd07103">
    <property type="entry name" value="ALDH_F5_SSADH_GabD"/>
    <property type="match status" value="1"/>
</dbReference>
<dbReference type="EMBL" id="CP021404">
    <property type="protein sequence ID" value="ATI42377.1"/>
    <property type="molecule type" value="Genomic_DNA"/>
</dbReference>
<dbReference type="InterPro" id="IPR050740">
    <property type="entry name" value="Aldehyde_DH_Superfamily"/>
</dbReference>
<accession>A0A291M0J0</accession>
<dbReference type="GO" id="GO:0004777">
    <property type="term" value="F:succinate-semialdehyde dehydrogenase (NAD+) activity"/>
    <property type="evidence" value="ECO:0007669"/>
    <property type="project" value="TreeGrafter"/>
</dbReference>
<dbReference type="SUPFAM" id="SSF53720">
    <property type="entry name" value="ALDH-like"/>
    <property type="match status" value="1"/>
</dbReference>
<dbReference type="PANTHER" id="PTHR43353:SF5">
    <property type="entry name" value="SUCCINATE-SEMIALDEHYDE DEHYDROGENASE, MITOCHONDRIAL"/>
    <property type="match status" value="1"/>
</dbReference>
<dbReference type="FunFam" id="3.40.605.10:FF:000007">
    <property type="entry name" value="NAD/NADP-dependent betaine aldehyde dehydrogenase"/>
    <property type="match status" value="1"/>
</dbReference>
<evidence type="ECO:0000256" key="2">
    <source>
        <dbReference type="ARBA" id="ARBA00023002"/>
    </source>
</evidence>
<dbReference type="GO" id="GO:0009450">
    <property type="term" value="P:gamma-aminobutyric acid catabolic process"/>
    <property type="evidence" value="ECO:0007669"/>
    <property type="project" value="TreeGrafter"/>
</dbReference>
<name>A0A291M0J0_9RHOB</name>
<dbReference type="Proteomes" id="UP000219050">
    <property type="component" value="Chromosome"/>
</dbReference>
<dbReference type="Gene3D" id="3.40.309.10">
    <property type="entry name" value="Aldehyde Dehydrogenase, Chain A, domain 2"/>
    <property type="match status" value="1"/>
</dbReference>
<comment type="similarity">
    <text evidence="1">Belongs to the aldehyde dehydrogenase family.</text>
</comment>
<dbReference type="PANTHER" id="PTHR43353">
    <property type="entry name" value="SUCCINATE-SEMIALDEHYDE DEHYDROGENASE, MITOCHONDRIAL"/>
    <property type="match status" value="1"/>
</dbReference>
<dbReference type="RefSeq" id="WP_097373539.1">
    <property type="nucleotide sequence ID" value="NZ_CP021404.1"/>
</dbReference>
<proteinExistence type="inferred from homology"/>
<sequence length="482" mass="51490">MYDDLNLYIDGAWRAASDGGTRGVHDPATEDQLGTIAVATEADLDAALSAAQAGFAEWRRVGTWDRGAALRRVAQLIRDRTEDIARVMSLETGKPLAEARGETRAAADQFDWYAEETKRIYGQIIEGRTPDSRMQVIYQPVGVVAAFSAWNFPALLPARKIAAALGAGCAVIVKPAGEAPGSCAALVQACHDAGIPAGAVGFVTGNSQMIAEKLVRSPIVRKVSVTGSVPVGKEILHLAADGVKKVSMELGGHGPVVVFDDVDAEAVAEACANTKFRNCGQVCISPTRFYVHESKYDRFATRFAEVARGLKLGRGLDDGVQMGPMANRRGLTTIGEMTADALDRGAELLAGGQRPKDLNHGYFFEPTVLGRVPDDARVMIDEPFGPIAPITTFRDYDEVIARANSLPFGLAGYVFSNDLARATRAWEDLEVGMVGVNEMLLATAEAPFGGVKESGMGREGGSLGLMDYLDPKYVKIKLAPKD</sequence>
<dbReference type="InterPro" id="IPR016161">
    <property type="entry name" value="Ald_DH/histidinol_DH"/>
</dbReference>
<dbReference type="InterPro" id="IPR015590">
    <property type="entry name" value="Aldehyde_DH_dom"/>
</dbReference>
<evidence type="ECO:0000259" key="3">
    <source>
        <dbReference type="Pfam" id="PF00171"/>
    </source>
</evidence>
<dbReference type="FunFam" id="3.40.309.10:FF:000009">
    <property type="entry name" value="Aldehyde dehydrogenase A"/>
    <property type="match status" value="1"/>
</dbReference>
<dbReference type="InterPro" id="IPR016162">
    <property type="entry name" value="Ald_DH_N"/>
</dbReference>
<evidence type="ECO:0000313" key="5">
    <source>
        <dbReference type="Proteomes" id="UP000219050"/>
    </source>
</evidence>
<evidence type="ECO:0000256" key="1">
    <source>
        <dbReference type="ARBA" id="ARBA00009986"/>
    </source>
</evidence>
<evidence type="ECO:0000313" key="4">
    <source>
        <dbReference type="EMBL" id="ATI42377.1"/>
    </source>
</evidence>
<feature type="domain" description="Aldehyde dehydrogenase" evidence="3">
    <location>
        <begin position="13"/>
        <end position="474"/>
    </location>
</feature>
<organism evidence="4 5">
    <name type="scientific">Pacificitalea manganoxidans</name>
    <dbReference type="NCBI Taxonomy" id="1411902"/>
    <lineage>
        <taxon>Bacteria</taxon>
        <taxon>Pseudomonadati</taxon>
        <taxon>Pseudomonadota</taxon>
        <taxon>Alphaproteobacteria</taxon>
        <taxon>Rhodobacterales</taxon>
        <taxon>Paracoccaceae</taxon>
        <taxon>Pacificitalea</taxon>
    </lineage>
</organism>
<reference evidence="4 5" key="1">
    <citation type="submission" date="2017-05" db="EMBL/GenBank/DDBJ databases">
        <title>Comparative genomic and metabolic analysis of manganese-oxidizing mechanisms in Celeribater manganoxidans DY25T: its adaption to the environment of polymetallic nodule.</title>
        <authorList>
            <person name="Wang X."/>
        </authorList>
    </citation>
    <scope>NUCLEOTIDE SEQUENCE [LARGE SCALE GENOMIC DNA]</scope>
    <source>
        <strain evidence="4 5">DY25</strain>
    </source>
</reference>
<keyword evidence="2" id="KW-0560">Oxidoreductase</keyword>
<dbReference type="KEGG" id="cmag:CBW24_10385"/>
<dbReference type="Gene3D" id="3.40.605.10">
    <property type="entry name" value="Aldehyde Dehydrogenase, Chain A, domain 1"/>
    <property type="match status" value="1"/>
</dbReference>
<keyword evidence="5" id="KW-1185">Reference proteome</keyword>
<dbReference type="InterPro" id="IPR016163">
    <property type="entry name" value="Ald_DH_C"/>
</dbReference>
<dbReference type="AlphaFoldDB" id="A0A291M0J0"/>
<gene>
    <name evidence="4" type="ORF">CBW24_10385</name>
</gene>